<dbReference type="Proteomes" id="UP000077852">
    <property type="component" value="Unassembled WGS sequence"/>
</dbReference>
<keyword evidence="2" id="KW-0812">Transmembrane</keyword>
<protein>
    <submittedName>
        <fullName evidence="3">Uncharacterized protein</fullName>
    </submittedName>
</protein>
<name>A0AA91DMZ8_VARPD</name>
<accession>A0AA91DMZ8</accession>
<dbReference type="RefSeq" id="WP_081269221.1">
    <property type="nucleotide sequence ID" value="NZ_LVHG01000056.1"/>
</dbReference>
<organism evidence="3 4">
    <name type="scientific">Variovorax paradoxus</name>
    <dbReference type="NCBI Taxonomy" id="34073"/>
    <lineage>
        <taxon>Bacteria</taxon>
        <taxon>Pseudomonadati</taxon>
        <taxon>Pseudomonadota</taxon>
        <taxon>Betaproteobacteria</taxon>
        <taxon>Burkholderiales</taxon>
        <taxon>Comamonadaceae</taxon>
        <taxon>Variovorax</taxon>
    </lineage>
</organism>
<dbReference type="AlphaFoldDB" id="A0AA91DMZ8"/>
<evidence type="ECO:0000313" key="3">
    <source>
        <dbReference type="EMBL" id="OAK61401.1"/>
    </source>
</evidence>
<reference evidence="3 4" key="1">
    <citation type="submission" date="2016-03" db="EMBL/GenBank/DDBJ databases">
        <title>Genome sequence of Variovorax paradoxus KB5.</title>
        <authorList>
            <person name="Jeong H."/>
            <person name="Hong C.E."/>
            <person name="Jo S.H."/>
            <person name="Park J.M."/>
        </authorList>
    </citation>
    <scope>NUCLEOTIDE SEQUENCE [LARGE SCALE GENOMIC DNA]</scope>
    <source>
        <strain evidence="3 4">KB5</strain>
    </source>
</reference>
<comment type="caution">
    <text evidence="3">The sequence shown here is derived from an EMBL/GenBank/DDBJ whole genome shotgun (WGS) entry which is preliminary data.</text>
</comment>
<evidence type="ECO:0000256" key="2">
    <source>
        <dbReference type="SAM" id="Phobius"/>
    </source>
</evidence>
<keyword evidence="2" id="KW-0472">Membrane</keyword>
<dbReference type="EMBL" id="LVHG01000056">
    <property type="protein sequence ID" value="OAK61401.1"/>
    <property type="molecule type" value="Genomic_DNA"/>
</dbReference>
<feature type="region of interest" description="Disordered" evidence="1">
    <location>
        <begin position="111"/>
        <end position="134"/>
    </location>
</feature>
<feature type="transmembrane region" description="Helical" evidence="2">
    <location>
        <begin position="18"/>
        <end position="37"/>
    </location>
</feature>
<evidence type="ECO:0000256" key="1">
    <source>
        <dbReference type="SAM" id="MobiDB-lite"/>
    </source>
</evidence>
<gene>
    <name evidence="3" type="ORF">A3K87_20950</name>
</gene>
<proteinExistence type="predicted"/>
<evidence type="ECO:0000313" key="4">
    <source>
        <dbReference type="Proteomes" id="UP000077852"/>
    </source>
</evidence>
<keyword evidence="2" id="KW-1133">Transmembrane helix</keyword>
<sequence length="134" mass="14371">MAASLTPRARPVAGPERFWAPCLAVALLAMFLFYVALQDLVRESAARAPVPVAVMPAHVDVRPPPVMAERAPQAPRPVRTYALAVADAPQQPVVAKTVKTVEVSKCVTLSGESEYSDGPCPEGARATKLRLRQE</sequence>